<dbReference type="Ensembl" id="ENSCINT00000011586.3">
    <property type="protein sequence ID" value="ENSCINP00000011586.3"/>
    <property type="gene ID" value="ENSCING00000005595.3"/>
</dbReference>
<evidence type="ECO:0000256" key="1">
    <source>
        <dbReference type="ARBA" id="ARBA00004123"/>
    </source>
</evidence>
<evidence type="ECO:0000259" key="6">
    <source>
        <dbReference type="Pfam" id="PF01138"/>
    </source>
</evidence>
<dbReference type="GO" id="GO:0000177">
    <property type="term" value="C:cytoplasmic exosome (RNase complex)"/>
    <property type="evidence" value="ECO:0000318"/>
    <property type="project" value="GO_Central"/>
</dbReference>
<evidence type="ECO:0000256" key="5">
    <source>
        <dbReference type="ARBA" id="ARBA00023242"/>
    </source>
</evidence>
<name>A0A1W2WG08_CIOIN</name>
<accession>A0A1W2WG08</accession>
<dbReference type="SUPFAM" id="SSF55666">
    <property type="entry name" value="Ribonuclease PH domain 2-like"/>
    <property type="match status" value="1"/>
</dbReference>
<dbReference type="GO" id="GO:0071028">
    <property type="term" value="P:nuclear mRNA surveillance"/>
    <property type="evidence" value="ECO:0000318"/>
    <property type="project" value="GO_Central"/>
</dbReference>
<dbReference type="InterPro" id="IPR020568">
    <property type="entry name" value="Ribosomal_Su5_D2-typ_SF"/>
</dbReference>
<evidence type="ECO:0000256" key="3">
    <source>
        <dbReference type="ARBA" id="ARBA00022552"/>
    </source>
</evidence>
<dbReference type="GO" id="GO:0005730">
    <property type="term" value="C:nucleolus"/>
    <property type="evidence" value="ECO:0000318"/>
    <property type="project" value="GO_Central"/>
</dbReference>
<dbReference type="InterPro" id="IPR015847">
    <property type="entry name" value="ExoRNase_PH_dom2"/>
</dbReference>
<dbReference type="FunCoup" id="A0A1W2WG08">
    <property type="interactions" value="113"/>
</dbReference>
<protein>
    <submittedName>
        <fullName evidence="8">Uncharacterized protein</fullName>
    </submittedName>
</protein>
<dbReference type="EMBL" id="EAAA01000546">
    <property type="status" value="NOT_ANNOTATED_CDS"/>
    <property type="molecule type" value="Genomic_DNA"/>
</dbReference>
<dbReference type="Proteomes" id="UP000008144">
    <property type="component" value="Chromosome 10"/>
</dbReference>
<dbReference type="GeneTree" id="ENSGT00940000153348"/>
<dbReference type="InParanoid" id="A0A1W2WG08"/>
<dbReference type="eggNOG" id="KOG1069">
    <property type="taxonomic scope" value="Eukaryota"/>
</dbReference>
<dbReference type="STRING" id="7719.ENSCINP00000011586"/>
<dbReference type="PANTHER" id="PTHR11953">
    <property type="entry name" value="EXOSOME COMPLEX COMPONENT"/>
    <property type="match status" value="1"/>
</dbReference>
<organism evidence="8 9">
    <name type="scientific">Ciona intestinalis</name>
    <name type="common">Transparent sea squirt</name>
    <name type="synonym">Ascidia intestinalis</name>
    <dbReference type="NCBI Taxonomy" id="7719"/>
    <lineage>
        <taxon>Eukaryota</taxon>
        <taxon>Metazoa</taxon>
        <taxon>Chordata</taxon>
        <taxon>Tunicata</taxon>
        <taxon>Ascidiacea</taxon>
        <taxon>Phlebobranchia</taxon>
        <taxon>Cionidae</taxon>
        <taxon>Ciona</taxon>
    </lineage>
</organism>
<dbReference type="PANTHER" id="PTHR11953:SF1">
    <property type="entry name" value="EXOSOME COMPLEX COMPONENT RRP46"/>
    <property type="match status" value="1"/>
</dbReference>
<keyword evidence="3" id="KW-0698">rRNA processing</keyword>
<evidence type="ECO:0000256" key="4">
    <source>
        <dbReference type="ARBA" id="ARBA00022835"/>
    </source>
</evidence>
<evidence type="ECO:0000313" key="9">
    <source>
        <dbReference type="Proteomes" id="UP000008144"/>
    </source>
</evidence>
<comment type="similarity">
    <text evidence="2">Belongs to the RNase PH family.</text>
</comment>
<dbReference type="SUPFAM" id="SSF54211">
    <property type="entry name" value="Ribosomal protein S5 domain 2-like"/>
    <property type="match status" value="1"/>
</dbReference>
<evidence type="ECO:0000256" key="2">
    <source>
        <dbReference type="ARBA" id="ARBA00006678"/>
    </source>
</evidence>
<reference evidence="8" key="4">
    <citation type="submission" date="2025-09" db="UniProtKB">
        <authorList>
            <consortium name="Ensembl"/>
        </authorList>
    </citation>
    <scope>IDENTIFICATION</scope>
</reference>
<dbReference type="Pfam" id="PF01138">
    <property type="entry name" value="RNase_PH"/>
    <property type="match status" value="1"/>
</dbReference>
<dbReference type="InterPro" id="IPR027408">
    <property type="entry name" value="PNPase/RNase_PH_dom_sf"/>
</dbReference>
<feature type="domain" description="Exoribonuclease phosphorolytic" evidence="6">
    <location>
        <begin position="19"/>
        <end position="134"/>
    </location>
</feature>
<comment type="subcellular location">
    <subcellularLocation>
        <location evidence="1">Nucleus</location>
    </subcellularLocation>
</comment>
<evidence type="ECO:0000313" key="8">
    <source>
        <dbReference type="Ensembl" id="ENSCINP00000011586.3"/>
    </source>
</evidence>
<dbReference type="CDD" id="cd11372">
    <property type="entry name" value="RNase_PH_RRP46"/>
    <property type="match status" value="1"/>
</dbReference>
<dbReference type="GO" id="GO:0000176">
    <property type="term" value="C:nuclear exosome (RNase complex)"/>
    <property type="evidence" value="ECO:0000318"/>
    <property type="project" value="GO_Central"/>
</dbReference>
<feature type="domain" description="Exoribonuclease phosphorolytic" evidence="7">
    <location>
        <begin position="138"/>
        <end position="213"/>
    </location>
</feature>
<dbReference type="GO" id="GO:0003723">
    <property type="term" value="F:RNA binding"/>
    <property type="evidence" value="ECO:0000318"/>
    <property type="project" value="GO_Central"/>
</dbReference>
<dbReference type="GO" id="GO:0034475">
    <property type="term" value="P:U4 snRNA 3'-end processing"/>
    <property type="evidence" value="ECO:0000318"/>
    <property type="project" value="GO_Central"/>
</dbReference>
<reference evidence="9" key="1">
    <citation type="journal article" date="2002" name="Science">
        <title>The draft genome of Ciona intestinalis: insights into chordate and vertebrate origins.</title>
        <authorList>
            <person name="Dehal P."/>
            <person name="Satou Y."/>
            <person name="Campbell R.K."/>
            <person name="Chapman J."/>
            <person name="Degnan B."/>
            <person name="De Tomaso A."/>
            <person name="Davidson B."/>
            <person name="Di Gregorio A."/>
            <person name="Gelpke M."/>
            <person name="Goodstein D.M."/>
            <person name="Harafuji N."/>
            <person name="Hastings K.E."/>
            <person name="Ho I."/>
            <person name="Hotta K."/>
            <person name="Huang W."/>
            <person name="Kawashima T."/>
            <person name="Lemaire P."/>
            <person name="Martinez D."/>
            <person name="Meinertzhagen I.A."/>
            <person name="Necula S."/>
            <person name="Nonaka M."/>
            <person name="Putnam N."/>
            <person name="Rash S."/>
            <person name="Saiga H."/>
            <person name="Satake M."/>
            <person name="Terry A."/>
            <person name="Yamada L."/>
            <person name="Wang H.G."/>
            <person name="Awazu S."/>
            <person name="Azumi K."/>
            <person name="Boore J."/>
            <person name="Branno M."/>
            <person name="Chin-Bow S."/>
            <person name="DeSantis R."/>
            <person name="Doyle S."/>
            <person name="Francino P."/>
            <person name="Keys D.N."/>
            <person name="Haga S."/>
            <person name="Hayashi H."/>
            <person name="Hino K."/>
            <person name="Imai K.S."/>
            <person name="Inaba K."/>
            <person name="Kano S."/>
            <person name="Kobayashi K."/>
            <person name="Kobayashi M."/>
            <person name="Lee B.I."/>
            <person name="Makabe K.W."/>
            <person name="Manohar C."/>
            <person name="Matassi G."/>
            <person name="Medina M."/>
            <person name="Mochizuki Y."/>
            <person name="Mount S."/>
            <person name="Morishita T."/>
            <person name="Miura S."/>
            <person name="Nakayama A."/>
            <person name="Nishizaka S."/>
            <person name="Nomoto H."/>
            <person name="Ohta F."/>
            <person name="Oishi K."/>
            <person name="Rigoutsos I."/>
            <person name="Sano M."/>
            <person name="Sasaki A."/>
            <person name="Sasakura Y."/>
            <person name="Shoguchi E."/>
            <person name="Shin-i T."/>
            <person name="Spagnuolo A."/>
            <person name="Stainier D."/>
            <person name="Suzuki M.M."/>
            <person name="Tassy O."/>
            <person name="Takatori N."/>
            <person name="Tokuoka M."/>
            <person name="Yagi K."/>
            <person name="Yoshizaki F."/>
            <person name="Wada S."/>
            <person name="Zhang C."/>
            <person name="Hyatt P.D."/>
            <person name="Larimer F."/>
            <person name="Detter C."/>
            <person name="Doggett N."/>
            <person name="Glavina T."/>
            <person name="Hawkins T."/>
            <person name="Richardson P."/>
            <person name="Lucas S."/>
            <person name="Kohara Y."/>
            <person name="Levine M."/>
            <person name="Satoh N."/>
            <person name="Rokhsar D.S."/>
        </authorList>
    </citation>
    <scope>NUCLEOTIDE SEQUENCE [LARGE SCALE GENOMIC DNA]</scope>
</reference>
<keyword evidence="9" id="KW-1185">Reference proteome</keyword>
<keyword evidence="5" id="KW-0539">Nucleus</keyword>
<dbReference type="InterPro" id="IPR001247">
    <property type="entry name" value="ExoRNase_PH_dom1"/>
</dbReference>
<evidence type="ECO:0000259" key="7">
    <source>
        <dbReference type="Pfam" id="PF03725"/>
    </source>
</evidence>
<reference evidence="8" key="3">
    <citation type="submission" date="2025-08" db="UniProtKB">
        <authorList>
            <consortium name="Ensembl"/>
        </authorList>
    </citation>
    <scope>IDENTIFICATION</scope>
</reference>
<dbReference type="InterPro" id="IPR050080">
    <property type="entry name" value="RNase_PH"/>
</dbReference>
<dbReference type="AlphaFoldDB" id="A0A1W2WG08"/>
<dbReference type="Pfam" id="PF03725">
    <property type="entry name" value="RNase_PH_C"/>
    <property type="match status" value="1"/>
</dbReference>
<dbReference type="GO" id="GO:0006364">
    <property type="term" value="P:rRNA processing"/>
    <property type="evidence" value="ECO:0007669"/>
    <property type="project" value="UniProtKB-KW"/>
</dbReference>
<accession>F6U3C1</accession>
<dbReference type="OMA" id="CIINEQG"/>
<dbReference type="GO" id="GO:0016075">
    <property type="term" value="P:rRNA catabolic process"/>
    <property type="evidence" value="ECO:0000318"/>
    <property type="project" value="GO_Central"/>
</dbReference>
<keyword evidence="4" id="KW-0271">Exosome</keyword>
<sequence>MIMKDDMHEVVEQPPTSKFQCEMNALKNADGSAFYSQGETSVMVAVYGPGDLKETKQEIDKALVEVDFRPKLGSPTVNEKYLERFVQGVCENAIMLALHPRTAFAIIVQIMQDQGSLLSCAINAVCVALQDAGVSMKHLPVAVTVALRKESESELEDATDVLIINPTIKEESESFSILTFVFDSVNKNLLCMHSQGPLLPKQHERCLKAAKEATEEVLKFFRDSVTQKVAAGLEL</sequence>
<dbReference type="GO" id="GO:0071051">
    <property type="term" value="P:poly(A)-dependent snoRNA 3'-end processing"/>
    <property type="evidence" value="ECO:0000318"/>
    <property type="project" value="GO_Central"/>
</dbReference>
<dbReference type="InterPro" id="IPR036345">
    <property type="entry name" value="ExoRNase_PH_dom2_sf"/>
</dbReference>
<proteinExistence type="inferred from homology"/>
<reference evidence="8" key="2">
    <citation type="journal article" date="2008" name="Genome Biol.">
        <title>Improved genome assembly and evidence-based global gene model set for the chordate Ciona intestinalis: new insight into intron and operon populations.</title>
        <authorList>
            <person name="Satou Y."/>
            <person name="Mineta K."/>
            <person name="Ogasawara M."/>
            <person name="Sasakura Y."/>
            <person name="Shoguchi E."/>
            <person name="Ueno K."/>
            <person name="Yamada L."/>
            <person name="Matsumoto J."/>
            <person name="Wasserscheid J."/>
            <person name="Dewar K."/>
            <person name="Wiley G.B."/>
            <person name="Macmil S.L."/>
            <person name="Roe B.A."/>
            <person name="Zeller R.W."/>
            <person name="Hastings K.E."/>
            <person name="Lemaire P."/>
            <person name="Lindquist E."/>
            <person name="Endo T."/>
            <person name="Hotta K."/>
            <person name="Inaba K."/>
        </authorList>
    </citation>
    <scope>NUCLEOTIDE SEQUENCE [LARGE SCALE GENOMIC DNA]</scope>
    <source>
        <strain evidence="8">wild type</strain>
    </source>
</reference>
<dbReference type="Gene3D" id="3.30.230.70">
    <property type="entry name" value="GHMP Kinase, N-terminal domain"/>
    <property type="match status" value="1"/>
</dbReference>